<evidence type="ECO:0000313" key="10">
    <source>
        <dbReference type="Proteomes" id="UP000193240"/>
    </source>
</evidence>
<organism evidence="9 10">
    <name type="scientific">Epicoccum nigrum</name>
    <name type="common">Soil fungus</name>
    <name type="synonym">Epicoccum purpurascens</name>
    <dbReference type="NCBI Taxonomy" id="105696"/>
    <lineage>
        <taxon>Eukaryota</taxon>
        <taxon>Fungi</taxon>
        <taxon>Dikarya</taxon>
        <taxon>Ascomycota</taxon>
        <taxon>Pezizomycotina</taxon>
        <taxon>Dothideomycetes</taxon>
        <taxon>Pleosporomycetidae</taxon>
        <taxon>Pleosporales</taxon>
        <taxon>Pleosporineae</taxon>
        <taxon>Didymellaceae</taxon>
        <taxon>Epicoccum</taxon>
    </lineage>
</organism>
<dbReference type="EMBL" id="KZ107855">
    <property type="protein sequence ID" value="OSS45116.1"/>
    <property type="molecule type" value="Genomic_DNA"/>
</dbReference>
<feature type="region of interest" description="Disordered" evidence="6">
    <location>
        <begin position="351"/>
        <end position="470"/>
    </location>
</feature>
<evidence type="ECO:0000256" key="2">
    <source>
        <dbReference type="ARBA" id="ARBA00004613"/>
    </source>
</evidence>
<keyword evidence="7" id="KW-0732">Signal</keyword>
<feature type="signal peptide" evidence="7">
    <location>
        <begin position="1"/>
        <end position="19"/>
    </location>
</feature>
<keyword evidence="5" id="KW-0136">Cellulose degradation</keyword>
<feature type="domain" description="Auxiliary Activity family 9 catalytic" evidence="8">
    <location>
        <begin position="20"/>
        <end position="231"/>
    </location>
</feature>
<accession>A0A1Y2LME2</accession>
<dbReference type="InParanoid" id="A0A1Y2LME2"/>
<dbReference type="GO" id="GO:0008810">
    <property type="term" value="F:cellulase activity"/>
    <property type="evidence" value="ECO:0007669"/>
    <property type="project" value="UniProtKB-UniRule"/>
</dbReference>
<evidence type="ECO:0000256" key="7">
    <source>
        <dbReference type="SAM" id="SignalP"/>
    </source>
</evidence>
<keyword evidence="4 5" id="KW-1015">Disulfide bond</keyword>
<feature type="compositionally biased region" description="Low complexity" evidence="6">
    <location>
        <begin position="393"/>
        <end position="405"/>
    </location>
</feature>
<dbReference type="Proteomes" id="UP000193240">
    <property type="component" value="Unassembled WGS sequence"/>
</dbReference>
<proteinExistence type="predicted"/>
<comment type="function">
    <text evidence="5">Lytic polysaccharide monooxygenase (LMPO) that depolymerizes crystalline and amorphous polysaccharides via the oxidation of scissile alpha- or beta-(1-4)-glycosidic bonds, yielding C1 and/or C4 oxidation products. Catalysis by LPMOs requires the reduction of the active-site copper from Cu(II) to Cu(I) by a reducing agent and H(2)O(2) or O(2) as a cosubstrate.</text>
</comment>
<dbReference type="PANTHER" id="PTHR33353">
    <property type="entry name" value="PUTATIVE (AFU_ORTHOLOGUE AFUA_1G12560)-RELATED"/>
    <property type="match status" value="1"/>
</dbReference>
<dbReference type="Gene3D" id="2.70.50.70">
    <property type="match status" value="1"/>
</dbReference>
<comment type="subcellular location">
    <subcellularLocation>
        <location evidence="2 5">Secreted</location>
    </subcellularLocation>
</comment>
<dbReference type="InterPro" id="IPR005103">
    <property type="entry name" value="AA9_LPMO"/>
</dbReference>
<evidence type="ECO:0000256" key="6">
    <source>
        <dbReference type="SAM" id="MobiDB-lite"/>
    </source>
</evidence>
<dbReference type="OMA" id="ANWCGKP"/>
<keyword evidence="3 5" id="KW-0964">Secreted</keyword>
<sequence length="510" mass="53828">MKTQSILLAALASAPVAFAHTAFTNFYVDGQDQGDAVAMRMSKDPEHSTAPIGSLGSDDMACNVGGTKGVSRVQPVSDGATLTFEIRAWPADPSKERLEPGHKGPCAVYLKKVTSAVEDTAAGDGWFKIFEHGYDADSKQWCSDKVIANDGLLNVKLPAGLEGGDYLARPELLALHAANDRDPQFYTGCAQIFLKSDGNLVPESTVSIPGYVDYDQPATSFDIYNKDASTYQLPGPKLAKLSPSGVQSASTGQKAQTDGLKPAGCLVENGNWCGKEVSDYTTEKGCWASGEECWQQAEKCFDAAPITGSKGCKLWQTKCQAINDACTAGDFTGPPNKNTVLKQEKKSIDVGPILSGGIDSKNIDTTPQSTKEAETPAAKPTSAAPVKEEPKTSSKAAPAKPTATPVDEYSSPDIIDHEVAPSPKPAHGKGRPEAAAPTSAKVASEYEASPAPTAAPHKPASSEGGSSCIEGQPCVTVTEIETVYETVTVTAAYRKRGAAEHVKHRRHARR</sequence>
<gene>
    <name evidence="9" type="ORF">B5807_09270</name>
</gene>
<dbReference type="PANTHER" id="PTHR33353:SF32">
    <property type="entry name" value="ENDO-BETA-1,4-GLUCANASE D"/>
    <property type="match status" value="1"/>
</dbReference>
<feature type="chain" id="PRO_5012937667" description="AA9 family lytic polysaccharide monooxygenase" evidence="7">
    <location>
        <begin position="20"/>
        <end position="510"/>
    </location>
</feature>
<keyword evidence="10" id="KW-1185">Reference proteome</keyword>
<dbReference type="InterPro" id="IPR049892">
    <property type="entry name" value="AA9"/>
</dbReference>
<evidence type="ECO:0000259" key="8">
    <source>
        <dbReference type="Pfam" id="PF03443"/>
    </source>
</evidence>
<dbReference type="GO" id="GO:0005576">
    <property type="term" value="C:extracellular region"/>
    <property type="evidence" value="ECO:0007669"/>
    <property type="project" value="UniProtKB-SubCell"/>
</dbReference>
<dbReference type="AlphaFoldDB" id="A0A1Y2LME2"/>
<reference evidence="9 10" key="1">
    <citation type="journal article" date="2017" name="Genome Announc.">
        <title>Genome sequence of the saprophytic ascomycete Epicoccum nigrum ICMP 19927 strain isolated from New Zealand.</title>
        <authorList>
            <person name="Fokin M."/>
            <person name="Fleetwood D."/>
            <person name="Weir B.S."/>
            <person name="Villas-Boas S.G."/>
        </authorList>
    </citation>
    <scope>NUCLEOTIDE SEQUENCE [LARGE SCALE GENOMIC DNA]</scope>
    <source>
        <strain evidence="9 10">ICMP 19927</strain>
    </source>
</reference>
<dbReference type="STRING" id="105696.A0A1Y2LME2"/>
<dbReference type="GO" id="GO:0030248">
    <property type="term" value="F:cellulose binding"/>
    <property type="evidence" value="ECO:0007669"/>
    <property type="project" value="UniProtKB-UniRule"/>
</dbReference>
<dbReference type="Pfam" id="PF03443">
    <property type="entry name" value="AA9"/>
    <property type="match status" value="1"/>
</dbReference>
<comment type="catalytic activity">
    <reaction evidence="5">
        <text>[(1-&gt;4)-beta-D-glucosyl]n+m + reduced acceptor + O2 = 4-dehydro-beta-D-glucosyl-[(1-&gt;4)-beta-D-glucosyl]n-1 + [(1-&gt;4)-beta-D-glucosyl]m + acceptor + H2O.</text>
        <dbReference type="EC" id="1.14.99.56"/>
    </reaction>
</comment>
<keyword evidence="5" id="KW-0624">Polysaccharide degradation</keyword>
<evidence type="ECO:0000256" key="3">
    <source>
        <dbReference type="ARBA" id="ARBA00022525"/>
    </source>
</evidence>
<evidence type="ECO:0000256" key="5">
    <source>
        <dbReference type="RuleBase" id="RU368122"/>
    </source>
</evidence>
<dbReference type="CDD" id="cd21175">
    <property type="entry name" value="LPMO_AA9"/>
    <property type="match status" value="1"/>
</dbReference>
<name>A0A1Y2LME2_EPING</name>
<evidence type="ECO:0000256" key="1">
    <source>
        <dbReference type="ARBA" id="ARBA00001973"/>
    </source>
</evidence>
<protein>
    <recommendedName>
        <fullName evidence="5">AA9 family lytic polysaccharide monooxygenase</fullName>
        <ecNumber evidence="5">1.14.99.56</ecNumber>
    </recommendedName>
    <alternativeName>
        <fullName evidence="5">Endo-beta-1,4-glucanase</fullName>
    </alternativeName>
    <alternativeName>
        <fullName evidence="5">Glycosyl hydrolase 61 family protein</fullName>
    </alternativeName>
</protein>
<comment type="cofactor">
    <cofactor evidence="1">
        <name>Cu(2+)</name>
        <dbReference type="ChEBI" id="CHEBI:29036"/>
    </cofactor>
</comment>
<comment type="domain">
    <text evidence="5">Has a modular structure: an endo-beta-1,4-glucanase catalytic module at the N-terminus, a linker rich in serines and threonines, and a C-terminal carbohydrate-binding module (CBM).</text>
</comment>
<dbReference type="EC" id="1.14.99.56" evidence="5"/>
<dbReference type="GO" id="GO:0030245">
    <property type="term" value="P:cellulose catabolic process"/>
    <property type="evidence" value="ECO:0007669"/>
    <property type="project" value="UniProtKB-UniRule"/>
</dbReference>
<evidence type="ECO:0000313" key="9">
    <source>
        <dbReference type="EMBL" id="OSS45116.1"/>
    </source>
</evidence>
<evidence type="ECO:0000256" key="4">
    <source>
        <dbReference type="ARBA" id="ARBA00023157"/>
    </source>
</evidence>
<keyword evidence="5" id="KW-0119">Carbohydrate metabolism</keyword>